<dbReference type="Gramene" id="OMERI11G10430.1">
    <property type="protein sequence ID" value="OMERI11G10430.1"/>
    <property type="gene ID" value="OMERI11G10430"/>
</dbReference>
<protein>
    <submittedName>
        <fullName evidence="1">Uncharacterized protein</fullName>
    </submittedName>
</protein>
<organism evidence="1">
    <name type="scientific">Oryza meridionalis</name>
    <dbReference type="NCBI Taxonomy" id="40149"/>
    <lineage>
        <taxon>Eukaryota</taxon>
        <taxon>Viridiplantae</taxon>
        <taxon>Streptophyta</taxon>
        <taxon>Embryophyta</taxon>
        <taxon>Tracheophyta</taxon>
        <taxon>Spermatophyta</taxon>
        <taxon>Magnoliopsida</taxon>
        <taxon>Liliopsida</taxon>
        <taxon>Poales</taxon>
        <taxon>Poaceae</taxon>
        <taxon>BOP clade</taxon>
        <taxon>Oryzoideae</taxon>
        <taxon>Oryzeae</taxon>
        <taxon>Oryzinae</taxon>
        <taxon>Oryza</taxon>
    </lineage>
</organism>
<dbReference type="HOGENOM" id="CLU_2227448_0_0_1"/>
<sequence length="106" mass="11458">MPVLEGHAVVPHVHRLCTWLSAASGCGLLRDATVGCVVQLRGCHAADERAGAAIHMNISCCSYSTGEDSTITCTMTQFEDRFSTIKPDGIQVRCHKCPMGVYLSLY</sequence>
<proteinExistence type="predicted"/>
<keyword evidence="2" id="KW-1185">Reference proteome</keyword>
<evidence type="ECO:0000313" key="1">
    <source>
        <dbReference type="EnsemblPlants" id="OMERI11G10430.1"/>
    </source>
</evidence>
<accession>A0A0E0F5E6</accession>
<dbReference type="EnsemblPlants" id="OMERI11G10430.1">
    <property type="protein sequence ID" value="OMERI11G10430.1"/>
    <property type="gene ID" value="OMERI11G10430"/>
</dbReference>
<evidence type="ECO:0000313" key="2">
    <source>
        <dbReference type="Proteomes" id="UP000008021"/>
    </source>
</evidence>
<dbReference type="Proteomes" id="UP000008021">
    <property type="component" value="Chromosome 11"/>
</dbReference>
<dbReference type="AlphaFoldDB" id="A0A0E0F5E6"/>
<name>A0A0E0F5E6_9ORYZ</name>
<reference evidence="1" key="1">
    <citation type="submission" date="2015-04" db="UniProtKB">
        <authorList>
            <consortium name="EnsemblPlants"/>
        </authorList>
    </citation>
    <scope>IDENTIFICATION</scope>
</reference>
<reference evidence="1" key="2">
    <citation type="submission" date="2018-05" db="EMBL/GenBank/DDBJ databases">
        <title>OmerRS3 (Oryza meridionalis Reference Sequence Version 3).</title>
        <authorList>
            <person name="Zhang J."/>
            <person name="Kudrna D."/>
            <person name="Lee S."/>
            <person name="Talag J."/>
            <person name="Welchert J."/>
            <person name="Wing R.A."/>
        </authorList>
    </citation>
    <scope>NUCLEOTIDE SEQUENCE [LARGE SCALE GENOMIC DNA]</scope>
    <source>
        <strain evidence="1">cv. OR44</strain>
    </source>
</reference>